<dbReference type="EMBL" id="FORX01000008">
    <property type="protein sequence ID" value="SFJ85884.1"/>
    <property type="molecule type" value="Genomic_DNA"/>
</dbReference>
<accession>A0A1I3UR69</accession>
<organism evidence="2 3">
    <name type="scientific">Desulfomicrobium apsheronum</name>
    <dbReference type="NCBI Taxonomy" id="52560"/>
    <lineage>
        <taxon>Bacteria</taxon>
        <taxon>Pseudomonadati</taxon>
        <taxon>Thermodesulfobacteriota</taxon>
        <taxon>Desulfovibrionia</taxon>
        <taxon>Desulfovibrionales</taxon>
        <taxon>Desulfomicrobiaceae</taxon>
        <taxon>Desulfomicrobium</taxon>
    </lineage>
</organism>
<proteinExistence type="predicted"/>
<dbReference type="InterPro" id="IPR004843">
    <property type="entry name" value="Calcineurin-like_PHP"/>
</dbReference>
<dbReference type="AlphaFoldDB" id="A0A1I3UR69"/>
<reference evidence="3" key="1">
    <citation type="submission" date="2016-10" db="EMBL/GenBank/DDBJ databases">
        <authorList>
            <person name="Varghese N."/>
            <person name="Submissions S."/>
        </authorList>
    </citation>
    <scope>NUCLEOTIDE SEQUENCE [LARGE SCALE GENOMIC DNA]</scope>
    <source>
        <strain evidence="3">DSM 5918</strain>
    </source>
</reference>
<dbReference type="RefSeq" id="WP_092374732.1">
    <property type="nucleotide sequence ID" value="NZ_FORX01000008.1"/>
</dbReference>
<dbReference type="SUPFAM" id="SSF56300">
    <property type="entry name" value="Metallo-dependent phosphatases"/>
    <property type="match status" value="1"/>
</dbReference>
<feature type="domain" description="Calcineurin-like phosphoesterase" evidence="1">
    <location>
        <begin position="2"/>
        <end position="194"/>
    </location>
</feature>
<dbReference type="GO" id="GO:0016787">
    <property type="term" value="F:hydrolase activity"/>
    <property type="evidence" value="ECO:0007669"/>
    <property type="project" value="InterPro"/>
</dbReference>
<name>A0A1I3UR69_9BACT</name>
<dbReference type="Proteomes" id="UP000198635">
    <property type="component" value="Unassembled WGS sequence"/>
</dbReference>
<dbReference type="Gene3D" id="3.60.21.10">
    <property type="match status" value="1"/>
</dbReference>
<sequence>MILFVGDCHGDFEPMLTAATEATAVILLGDQEPLYDLASILGPEIAAKTWWIFGNHDSDDPEYLTHHAAMADRNLHCRVVEIDGLRIAGLGGTFRSNIMGVDRQTTLSDLPHVRPQDTRQSLALIRKGKKLAPQDHTTIFPEDLALMARLAGKTRVDVLVSHEAPESHRLGYRILGDATRALKARIHVHGHHHERYDAMIDGGVRVAGVGMSGMMIEWLQPSDGLFWLSAFPGGNVLAMGYDPKKKMFQGEFVGLEGCKDLTAPDLKTMQEKGALLLETFMKKPKRR</sequence>
<gene>
    <name evidence="2" type="ORF">SAMN04488082_108105</name>
</gene>
<evidence type="ECO:0000313" key="3">
    <source>
        <dbReference type="Proteomes" id="UP000198635"/>
    </source>
</evidence>
<evidence type="ECO:0000259" key="1">
    <source>
        <dbReference type="Pfam" id="PF00149"/>
    </source>
</evidence>
<protein>
    <submittedName>
        <fullName evidence="2">Predicted phosphoesterase</fullName>
    </submittedName>
</protein>
<keyword evidence="3" id="KW-1185">Reference proteome</keyword>
<evidence type="ECO:0000313" key="2">
    <source>
        <dbReference type="EMBL" id="SFJ85884.1"/>
    </source>
</evidence>
<dbReference type="STRING" id="52560.SAMN04488082_108105"/>
<dbReference type="Pfam" id="PF00149">
    <property type="entry name" value="Metallophos"/>
    <property type="match status" value="1"/>
</dbReference>
<dbReference type="OrthoDB" id="7831721at2"/>
<dbReference type="InterPro" id="IPR029052">
    <property type="entry name" value="Metallo-depent_PP-like"/>
</dbReference>